<evidence type="ECO:0000313" key="1">
    <source>
        <dbReference type="EMBL" id="CAH1396644.1"/>
    </source>
</evidence>
<sequence length="90" mass="9846">MTDSQSSIIWALYYFGAAENSGEAVIGKKRRGMLGPGNWLFRPFVQPPSTVSARAFIFPLSIDSPVIESSGQAVTSHSIFHARSKQCSRI</sequence>
<protein>
    <submittedName>
        <fullName evidence="1">Uncharacterized protein</fullName>
    </submittedName>
</protein>
<organism evidence="1 2">
    <name type="scientific">Nezara viridula</name>
    <name type="common">Southern green stink bug</name>
    <name type="synonym">Cimex viridulus</name>
    <dbReference type="NCBI Taxonomy" id="85310"/>
    <lineage>
        <taxon>Eukaryota</taxon>
        <taxon>Metazoa</taxon>
        <taxon>Ecdysozoa</taxon>
        <taxon>Arthropoda</taxon>
        <taxon>Hexapoda</taxon>
        <taxon>Insecta</taxon>
        <taxon>Pterygota</taxon>
        <taxon>Neoptera</taxon>
        <taxon>Paraneoptera</taxon>
        <taxon>Hemiptera</taxon>
        <taxon>Heteroptera</taxon>
        <taxon>Panheteroptera</taxon>
        <taxon>Pentatomomorpha</taxon>
        <taxon>Pentatomoidea</taxon>
        <taxon>Pentatomidae</taxon>
        <taxon>Pentatominae</taxon>
        <taxon>Nezara</taxon>
    </lineage>
</organism>
<dbReference type="EMBL" id="OV725079">
    <property type="protein sequence ID" value="CAH1396644.1"/>
    <property type="molecule type" value="Genomic_DNA"/>
</dbReference>
<proteinExistence type="predicted"/>
<dbReference type="Proteomes" id="UP001152798">
    <property type="component" value="Chromosome 3"/>
</dbReference>
<reference evidence="1" key="1">
    <citation type="submission" date="2022-01" db="EMBL/GenBank/DDBJ databases">
        <authorList>
            <person name="King R."/>
        </authorList>
    </citation>
    <scope>NUCLEOTIDE SEQUENCE</scope>
</reference>
<keyword evidence="2" id="KW-1185">Reference proteome</keyword>
<evidence type="ECO:0000313" key="2">
    <source>
        <dbReference type="Proteomes" id="UP001152798"/>
    </source>
</evidence>
<accession>A0A9P0H748</accession>
<gene>
    <name evidence="1" type="ORF">NEZAVI_LOCUS6671</name>
</gene>
<name>A0A9P0H748_NEZVI</name>
<dbReference type="AlphaFoldDB" id="A0A9P0H748"/>